<dbReference type="Proteomes" id="UP000006056">
    <property type="component" value="Chromosome"/>
</dbReference>
<organism evidence="1 2">
    <name type="scientific">Terriglobus roseus (strain DSM 18391 / NRRL B-41598 / KBS 63)</name>
    <dbReference type="NCBI Taxonomy" id="926566"/>
    <lineage>
        <taxon>Bacteria</taxon>
        <taxon>Pseudomonadati</taxon>
        <taxon>Acidobacteriota</taxon>
        <taxon>Terriglobia</taxon>
        <taxon>Terriglobales</taxon>
        <taxon>Acidobacteriaceae</taxon>
        <taxon>Terriglobus</taxon>
    </lineage>
</organism>
<reference evidence="1 2" key="1">
    <citation type="submission" date="2012-06" db="EMBL/GenBank/DDBJ databases">
        <title>Complete genome of Terriglobus roseus DSM 18391.</title>
        <authorList>
            <consortium name="US DOE Joint Genome Institute (JGI-PGF)"/>
            <person name="Lucas S."/>
            <person name="Copeland A."/>
            <person name="Lapidus A."/>
            <person name="Glavina del Rio T."/>
            <person name="Dalin E."/>
            <person name="Tice H."/>
            <person name="Bruce D."/>
            <person name="Goodwin L."/>
            <person name="Pitluck S."/>
            <person name="Peters L."/>
            <person name="Mikhailova N."/>
            <person name="Munk A.C.C."/>
            <person name="Kyrpides N."/>
            <person name="Mavromatis K."/>
            <person name="Ivanova N."/>
            <person name="Brettin T."/>
            <person name="Detter J.C."/>
            <person name="Han C."/>
            <person name="Larimer F."/>
            <person name="Land M."/>
            <person name="Hauser L."/>
            <person name="Markowitz V."/>
            <person name="Cheng J.-F."/>
            <person name="Hugenholtz P."/>
            <person name="Woyke T."/>
            <person name="Wu D."/>
            <person name="Brambilla E."/>
            <person name="Klenk H.-P."/>
            <person name="Eisen J.A."/>
        </authorList>
    </citation>
    <scope>NUCLEOTIDE SEQUENCE [LARGE SCALE GENOMIC DNA]</scope>
    <source>
        <strain evidence="2">DSM 18391 / NRRL B-41598 / KBS 63</strain>
    </source>
</reference>
<dbReference type="STRING" id="926566.Terro_3036"/>
<evidence type="ECO:0000313" key="2">
    <source>
        <dbReference type="Proteomes" id="UP000006056"/>
    </source>
</evidence>
<protein>
    <recommendedName>
        <fullName evidence="3">HEPN domain-containing protein</fullName>
    </recommendedName>
</protein>
<proteinExistence type="predicted"/>
<name>I3ZJ50_TERRK</name>
<dbReference type="EMBL" id="CP003379">
    <property type="protein sequence ID" value="AFL89268.1"/>
    <property type="molecule type" value="Genomic_DNA"/>
</dbReference>
<evidence type="ECO:0008006" key="3">
    <source>
        <dbReference type="Google" id="ProtNLM"/>
    </source>
</evidence>
<sequence>MTLERYVENAWLRREATSPQEIADQLGIVSRSMGDAAVEEISDDLRFYTTFNAILALANTALRASGYRAATQSGHHTRILETLEFTVNADSQLRRKLVVFSKKRNSASYDSAGSISNQDLEQILATAQDLRHTVEDWLQQFHPELLNTSTRPKRPGQ</sequence>
<evidence type="ECO:0000313" key="1">
    <source>
        <dbReference type="EMBL" id="AFL89268.1"/>
    </source>
</evidence>
<dbReference type="HOGENOM" id="CLU_147948_0_0_0"/>
<dbReference type="Gene3D" id="1.20.120.330">
    <property type="entry name" value="Nucleotidyltransferases domain 2"/>
    <property type="match status" value="1"/>
</dbReference>
<gene>
    <name evidence="1" type="ordered locus">Terro_3036</name>
</gene>
<keyword evidence="2" id="KW-1185">Reference proteome</keyword>
<dbReference type="AlphaFoldDB" id="I3ZJ50"/>
<dbReference type="KEGG" id="trs:Terro_3036"/>
<accession>I3ZJ50</accession>
<dbReference type="eggNOG" id="ENOG50338BG">
    <property type="taxonomic scope" value="Bacteria"/>
</dbReference>